<feature type="signal peptide" evidence="1">
    <location>
        <begin position="1"/>
        <end position="34"/>
    </location>
</feature>
<name>A0A109D642_9VIBR</name>
<organism evidence="2 3">
    <name type="scientific">Vibrio toranzoniae</name>
    <dbReference type="NCBI Taxonomy" id="1194427"/>
    <lineage>
        <taxon>Bacteria</taxon>
        <taxon>Pseudomonadati</taxon>
        <taxon>Pseudomonadota</taxon>
        <taxon>Gammaproteobacteria</taxon>
        <taxon>Vibrionales</taxon>
        <taxon>Vibrionaceae</taxon>
        <taxon>Vibrio</taxon>
    </lineage>
</organism>
<comment type="caution">
    <text evidence="2">The sequence shown here is derived from an EMBL/GenBank/DDBJ whole genome shotgun (WGS) entry which is preliminary data.</text>
</comment>
<gene>
    <name evidence="2" type="ORF">APQ14_14575</name>
</gene>
<evidence type="ECO:0000313" key="2">
    <source>
        <dbReference type="EMBL" id="KWT99577.1"/>
    </source>
</evidence>
<proteinExistence type="predicted"/>
<evidence type="ECO:0000256" key="1">
    <source>
        <dbReference type="SAM" id="SignalP"/>
    </source>
</evidence>
<dbReference type="AlphaFoldDB" id="A0A109D642"/>
<dbReference type="GeneID" id="300180663"/>
<keyword evidence="3" id="KW-1185">Reference proteome</keyword>
<reference evidence="2 3" key="1">
    <citation type="submission" date="2015-11" db="EMBL/GenBank/DDBJ databases">
        <title>Draft WGS of Vibrio toranzoniae.</title>
        <authorList>
            <person name="Lasa A."/>
            <person name="Romalde J.L."/>
        </authorList>
    </citation>
    <scope>NUCLEOTIDE SEQUENCE [LARGE SCALE GENOMIC DNA]</scope>
    <source>
        <strain evidence="2 3">Vb 10.8</strain>
    </source>
</reference>
<dbReference type="RefSeq" id="WP_060469108.1">
    <property type="nucleotide sequence ID" value="NZ_AP025515.1"/>
</dbReference>
<evidence type="ECO:0008006" key="4">
    <source>
        <dbReference type="Google" id="ProtNLM"/>
    </source>
</evidence>
<dbReference type="OrthoDB" id="5916568at2"/>
<feature type="chain" id="PRO_5007133787" description="Sel1 repeat family protein" evidence="1">
    <location>
        <begin position="35"/>
        <end position="226"/>
    </location>
</feature>
<protein>
    <recommendedName>
        <fullName evidence="4">Sel1 repeat family protein</fullName>
    </recommendedName>
</protein>
<dbReference type="Proteomes" id="UP000057389">
    <property type="component" value="Unassembled WGS sequence"/>
</dbReference>
<sequence length="226" mass="25160">MTTSHSFTSSSTNSLLKRSLLIALVSFAPSLALANPSSDVLDIYNQAVQGNEDMVDVAYERLNDTLQQDGATPLTLVYLGSTETLMGRDAFLPWNKMKYVEKGLSTIDKSLVLLKDEDQPIHEQPRVQGLPDSYLTRAMAAVTYTSLPDMFNHFDRGYDLFLSLLAEDAFQQQHFAATSWIYRYAITASIRAEDFNQAQAWLEQMETADAGNIETMTAKALVAKAK</sequence>
<keyword evidence="1" id="KW-0732">Signal</keyword>
<dbReference type="EMBL" id="LMXU01000032">
    <property type="protein sequence ID" value="KWT99577.1"/>
    <property type="molecule type" value="Genomic_DNA"/>
</dbReference>
<accession>A0A109D642</accession>
<evidence type="ECO:0000313" key="3">
    <source>
        <dbReference type="Proteomes" id="UP000057389"/>
    </source>
</evidence>